<feature type="compositionally biased region" description="Polar residues" evidence="1">
    <location>
        <begin position="8"/>
        <end position="17"/>
    </location>
</feature>
<comment type="caution">
    <text evidence="2">The sequence shown here is derived from an EMBL/GenBank/DDBJ whole genome shotgun (WGS) entry which is preliminary data.</text>
</comment>
<dbReference type="EMBL" id="JASBNA010000083">
    <property type="protein sequence ID" value="KAK7677770.1"/>
    <property type="molecule type" value="Genomic_DNA"/>
</dbReference>
<proteinExistence type="predicted"/>
<organism evidence="2 3">
    <name type="scientific">Cerrena zonata</name>
    <dbReference type="NCBI Taxonomy" id="2478898"/>
    <lineage>
        <taxon>Eukaryota</taxon>
        <taxon>Fungi</taxon>
        <taxon>Dikarya</taxon>
        <taxon>Basidiomycota</taxon>
        <taxon>Agaricomycotina</taxon>
        <taxon>Agaricomycetes</taxon>
        <taxon>Polyporales</taxon>
        <taxon>Cerrenaceae</taxon>
        <taxon>Cerrena</taxon>
    </lineage>
</organism>
<feature type="compositionally biased region" description="Low complexity" evidence="1">
    <location>
        <begin position="18"/>
        <end position="30"/>
    </location>
</feature>
<name>A0AAW0FM32_9APHY</name>
<evidence type="ECO:0000313" key="2">
    <source>
        <dbReference type="EMBL" id="KAK7677770.1"/>
    </source>
</evidence>
<sequence length="170" mass="18567">MAPKPKPQKTNMSDVTASSTTSTTSRSPRPSSDRPKKTQAARTSNNTSGQQIVEFGMAFVPRPRVGQEVSPGRGEQVDQEQDDDYRDNPDTLGNDSTTEFGIPFVHRAAGEAIPLSTLSIADTPLVASSDDSKVHRERTQSALELLKWAVQARALLRTMDEVEKNWGGLE</sequence>
<gene>
    <name evidence="2" type="ORF">QCA50_019322</name>
</gene>
<dbReference type="AlphaFoldDB" id="A0AAW0FM32"/>
<feature type="compositionally biased region" description="Polar residues" evidence="1">
    <location>
        <begin position="40"/>
        <end position="51"/>
    </location>
</feature>
<evidence type="ECO:0000313" key="3">
    <source>
        <dbReference type="Proteomes" id="UP001385951"/>
    </source>
</evidence>
<protein>
    <submittedName>
        <fullName evidence="2">Uncharacterized protein</fullName>
    </submittedName>
</protein>
<evidence type="ECO:0000256" key="1">
    <source>
        <dbReference type="SAM" id="MobiDB-lite"/>
    </source>
</evidence>
<dbReference type="Proteomes" id="UP001385951">
    <property type="component" value="Unassembled WGS sequence"/>
</dbReference>
<reference evidence="2 3" key="1">
    <citation type="submission" date="2022-09" db="EMBL/GenBank/DDBJ databases">
        <authorList>
            <person name="Palmer J.M."/>
        </authorList>
    </citation>
    <scope>NUCLEOTIDE SEQUENCE [LARGE SCALE GENOMIC DNA]</scope>
    <source>
        <strain evidence="2 3">DSM 7382</strain>
    </source>
</reference>
<keyword evidence="3" id="KW-1185">Reference proteome</keyword>
<feature type="region of interest" description="Disordered" evidence="1">
    <location>
        <begin position="1"/>
        <end position="99"/>
    </location>
</feature>
<accession>A0AAW0FM32</accession>